<feature type="transmembrane region" description="Helical" evidence="8">
    <location>
        <begin position="258"/>
        <end position="277"/>
    </location>
</feature>
<protein>
    <submittedName>
        <fullName evidence="10">D-serine/D-alanine/glycine transporter</fullName>
    </submittedName>
</protein>
<dbReference type="PROSITE" id="PS00218">
    <property type="entry name" value="AMINO_ACID_PERMEASE_1"/>
    <property type="match status" value="1"/>
</dbReference>
<keyword evidence="2" id="KW-0813">Transport</keyword>
<feature type="transmembrane region" description="Helical" evidence="8">
    <location>
        <begin position="166"/>
        <end position="193"/>
    </location>
</feature>
<sequence length="488" mass="52656">MQNNELAAQELSAANPQKHSKQKLERGLSNRNIQLIALGGAIGTGLFMGSGKSIHLAGPSILLVYAIIGIVIFLIMRAMGEVLLHNLSYKSFQDFAGHLLGPFAGFLTGWSYWVLWVLIAIGDMVVVTGYFDFWIQNTTISAICTVALLIALLISNLLTVKLFGEIEFWFALIKIVAILALILVGGAMVATGFAGSNGVAASFTYLWSHGGFFPTGATGFLAAFPIAIYSFIGTELIGTTAAETQDPQTTIPRAINAVPMRIVFFYVLSLAIIMSITPWDQIDPQQSPFVNVFNLAGLVAAASVMNFVVLTSASSSANSGIYSSSRMLYALGLTRLASRKFGRLGKHRVPSRALALSGGLIFLFVPLLWLGGSVMDAFALVMDAASTLILGIWALIVLAYLKYRKVYPQAHAASSYKMPGSSWTPYLCLAFIIFIGALLTIDPNTRAAFLLTPIWFMILGVAWMFRKNADTELAAASSKADPHRIDEA</sequence>
<feature type="transmembrane region" description="Helical" evidence="8">
    <location>
        <begin position="377"/>
        <end position="401"/>
    </location>
</feature>
<accession>A0ABU1T172</accession>
<evidence type="ECO:0000256" key="4">
    <source>
        <dbReference type="ARBA" id="ARBA00022692"/>
    </source>
</evidence>
<dbReference type="PANTHER" id="PTHR43495">
    <property type="entry name" value="GABA PERMEASE"/>
    <property type="match status" value="1"/>
</dbReference>
<reference evidence="10 11" key="1">
    <citation type="submission" date="2023-07" db="EMBL/GenBank/DDBJ databases">
        <title>Sequencing the genomes of 1000 actinobacteria strains.</title>
        <authorList>
            <person name="Klenk H.-P."/>
        </authorList>
    </citation>
    <scope>NUCLEOTIDE SEQUENCE [LARGE SCALE GENOMIC DNA]</scope>
    <source>
        <strain evidence="10 11">DSM 15539</strain>
    </source>
</reference>
<evidence type="ECO:0000256" key="2">
    <source>
        <dbReference type="ARBA" id="ARBA00022448"/>
    </source>
</evidence>
<dbReference type="Gene3D" id="1.20.1740.10">
    <property type="entry name" value="Amino acid/polyamine transporter I"/>
    <property type="match status" value="1"/>
</dbReference>
<keyword evidence="7 8" id="KW-0472">Membrane</keyword>
<feature type="domain" description="Amino acid permease/ SLC12A" evidence="9">
    <location>
        <begin position="33"/>
        <end position="468"/>
    </location>
</feature>
<keyword evidence="4 8" id="KW-0812">Transmembrane</keyword>
<dbReference type="PANTHER" id="PTHR43495:SF2">
    <property type="entry name" value="D-SERINE_D-ALANINE_GLYCINE TRANSPORTER"/>
    <property type="match status" value="1"/>
</dbReference>
<keyword evidence="6 8" id="KW-1133">Transmembrane helix</keyword>
<evidence type="ECO:0000256" key="5">
    <source>
        <dbReference type="ARBA" id="ARBA00022970"/>
    </source>
</evidence>
<dbReference type="Pfam" id="PF00324">
    <property type="entry name" value="AA_permease"/>
    <property type="match status" value="1"/>
</dbReference>
<organism evidence="10 11">
    <name type="scientific">Arcanobacterium hippocoleae</name>
    <dbReference type="NCBI Taxonomy" id="149017"/>
    <lineage>
        <taxon>Bacteria</taxon>
        <taxon>Bacillati</taxon>
        <taxon>Actinomycetota</taxon>
        <taxon>Actinomycetes</taxon>
        <taxon>Actinomycetales</taxon>
        <taxon>Actinomycetaceae</taxon>
        <taxon>Arcanobacterium</taxon>
    </lineage>
</organism>
<feature type="transmembrane region" description="Helical" evidence="8">
    <location>
        <begin position="289"/>
        <end position="310"/>
    </location>
</feature>
<evidence type="ECO:0000259" key="9">
    <source>
        <dbReference type="Pfam" id="PF00324"/>
    </source>
</evidence>
<feature type="transmembrane region" description="Helical" evidence="8">
    <location>
        <begin position="33"/>
        <end position="50"/>
    </location>
</feature>
<feature type="transmembrane region" description="Helical" evidence="8">
    <location>
        <begin position="99"/>
        <end position="121"/>
    </location>
</feature>
<feature type="transmembrane region" description="Helical" evidence="8">
    <location>
        <begin position="353"/>
        <end position="371"/>
    </location>
</feature>
<feature type="transmembrane region" description="Helical" evidence="8">
    <location>
        <begin position="422"/>
        <end position="441"/>
    </location>
</feature>
<gene>
    <name evidence="10" type="ORF">J2S36_000139</name>
</gene>
<dbReference type="PIRSF" id="PIRSF006060">
    <property type="entry name" value="AA_transporter"/>
    <property type="match status" value="1"/>
</dbReference>
<keyword evidence="3" id="KW-1003">Cell membrane</keyword>
<dbReference type="EMBL" id="JAVDUJ010000001">
    <property type="protein sequence ID" value="MDR6938596.1"/>
    <property type="molecule type" value="Genomic_DNA"/>
</dbReference>
<evidence type="ECO:0000313" key="10">
    <source>
        <dbReference type="EMBL" id="MDR6938596.1"/>
    </source>
</evidence>
<evidence type="ECO:0000256" key="7">
    <source>
        <dbReference type="ARBA" id="ARBA00023136"/>
    </source>
</evidence>
<comment type="subcellular location">
    <subcellularLocation>
        <location evidence="1">Cell membrane</location>
        <topology evidence="1">Multi-pass membrane protein</topology>
    </subcellularLocation>
</comment>
<evidence type="ECO:0000256" key="8">
    <source>
        <dbReference type="SAM" id="Phobius"/>
    </source>
</evidence>
<name>A0ABU1T172_9ACTO</name>
<dbReference type="RefSeq" id="WP_309954551.1">
    <property type="nucleotide sequence ID" value="NZ_JAVDUJ010000001.1"/>
</dbReference>
<dbReference type="InterPro" id="IPR004841">
    <property type="entry name" value="AA-permease/SLC12A_dom"/>
</dbReference>
<evidence type="ECO:0000313" key="11">
    <source>
        <dbReference type="Proteomes" id="UP001266099"/>
    </source>
</evidence>
<dbReference type="Proteomes" id="UP001266099">
    <property type="component" value="Unassembled WGS sequence"/>
</dbReference>
<evidence type="ECO:0000256" key="3">
    <source>
        <dbReference type="ARBA" id="ARBA00022475"/>
    </source>
</evidence>
<feature type="transmembrane region" description="Helical" evidence="8">
    <location>
        <begin position="213"/>
        <end position="237"/>
    </location>
</feature>
<proteinExistence type="predicted"/>
<feature type="transmembrane region" description="Helical" evidence="8">
    <location>
        <begin position="447"/>
        <end position="465"/>
    </location>
</feature>
<feature type="transmembrane region" description="Helical" evidence="8">
    <location>
        <begin position="133"/>
        <end position="154"/>
    </location>
</feature>
<comment type="caution">
    <text evidence="10">The sequence shown here is derived from an EMBL/GenBank/DDBJ whole genome shotgun (WGS) entry which is preliminary data.</text>
</comment>
<evidence type="ECO:0000256" key="6">
    <source>
        <dbReference type="ARBA" id="ARBA00022989"/>
    </source>
</evidence>
<feature type="transmembrane region" description="Helical" evidence="8">
    <location>
        <begin position="56"/>
        <end position="78"/>
    </location>
</feature>
<evidence type="ECO:0000256" key="1">
    <source>
        <dbReference type="ARBA" id="ARBA00004651"/>
    </source>
</evidence>
<dbReference type="InterPro" id="IPR004840">
    <property type="entry name" value="Amino_acid_permease_CS"/>
</dbReference>
<keyword evidence="11" id="KW-1185">Reference proteome</keyword>
<keyword evidence="5" id="KW-0029">Amino-acid transport</keyword>